<dbReference type="Proteomes" id="UP000285961">
    <property type="component" value="Unassembled WGS sequence"/>
</dbReference>
<dbReference type="InterPro" id="IPR011989">
    <property type="entry name" value="ARM-like"/>
</dbReference>
<feature type="compositionally biased region" description="Polar residues" evidence="1">
    <location>
        <begin position="74"/>
        <end position="83"/>
    </location>
</feature>
<proteinExistence type="predicted"/>
<feature type="region of interest" description="Disordered" evidence="1">
    <location>
        <begin position="105"/>
        <end position="140"/>
    </location>
</feature>
<evidence type="ECO:0000313" key="4">
    <source>
        <dbReference type="Proteomes" id="UP000285961"/>
    </source>
</evidence>
<feature type="signal peptide" evidence="2">
    <location>
        <begin position="1"/>
        <end position="23"/>
    </location>
</feature>
<evidence type="ECO:0000313" key="3">
    <source>
        <dbReference type="EMBL" id="RJP70936.1"/>
    </source>
</evidence>
<name>A0A419F053_9BACT</name>
<dbReference type="EMBL" id="QZKI01000063">
    <property type="protein sequence ID" value="RJP70936.1"/>
    <property type="molecule type" value="Genomic_DNA"/>
</dbReference>
<keyword evidence="2" id="KW-0732">Signal</keyword>
<accession>A0A419F053</accession>
<dbReference type="Gene3D" id="1.25.10.10">
    <property type="entry name" value="Leucine-rich Repeat Variant"/>
    <property type="match status" value="1"/>
</dbReference>
<feature type="region of interest" description="Disordered" evidence="1">
    <location>
        <begin position="68"/>
        <end position="93"/>
    </location>
</feature>
<evidence type="ECO:0000256" key="2">
    <source>
        <dbReference type="SAM" id="SignalP"/>
    </source>
</evidence>
<dbReference type="Pfam" id="PF13646">
    <property type="entry name" value="HEAT_2"/>
    <property type="match status" value="1"/>
</dbReference>
<dbReference type="SUPFAM" id="SSF48371">
    <property type="entry name" value="ARM repeat"/>
    <property type="match status" value="1"/>
</dbReference>
<gene>
    <name evidence="3" type="ORF">C4532_08365</name>
</gene>
<organism evidence="3 4">
    <name type="scientific">Candidatus Abyssobacteria bacterium SURF_17</name>
    <dbReference type="NCBI Taxonomy" id="2093361"/>
    <lineage>
        <taxon>Bacteria</taxon>
        <taxon>Pseudomonadati</taxon>
        <taxon>Candidatus Hydrogenedentota</taxon>
        <taxon>Candidatus Abyssobacteria</taxon>
    </lineage>
</organism>
<feature type="compositionally biased region" description="Basic and acidic residues" evidence="1">
    <location>
        <begin position="105"/>
        <end position="120"/>
    </location>
</feature>
<reference evidence="3 4" key="1">
    <citation type="journal article" date="2017" name="ISME J.">
        <title>Energy and carbon metabolisms in a deep terrestrial subsurface fluid microbial community.</title>
        <authorList>
            <person name="Momper L."/>
            <person name="Jungbluth S.P."/>
            <person name="Lee M.D."/>
            <person name="Amend J.P."/>
        </authorList>
    </citation>
    <scope>NUCLEOTIDE SEQUENCE [LARGE SCALE GENOMIC DNA]</scope>
    <source>
        <strain evidence="3">SURF_17</strain>
    </source>
</reference>
<feature type="chain" id="PRO_5019577360" evidence="2">
    <location>
        <begin position="24"/>
        <end position="244"/>
    </location>
</feature>
<comment type="caution">
    <text evidence="3">The sequence shown here is derived from an EMBL/GenBank/DDBJ whole genome shotgun (WGS) entry which is preliminary data.</text>
</comment>
<sequence length="244" mass="27080">MRKITLMMAVMLCSATLSSLAVADTITLKTGQKYEGDIIAEEEERIQLKMDGSGARVWFSRDQIASMAKAEPTATDNTSSGPEGSSPDAAVVDDEVERARELLNKMREQSKETPDKKEKTNTIPTVLTPEPAPGPAADAKTKTEVERLVEQVNTGKGAVRINACKRLGDLGSDEAVPHLIHFLDDDSYYVRDAANQSLIKITGQNFGFDSKASRSVRMEAVEKWEKWYKDEQKKEASSRFKSFW</sequence>
<evidence type="ECO:0000256" key="1">
    <source>
        <dbReference type="SAM" id="MobiDB-lite"/>
    </source>
</evidence>
<protein>
    <submittedName>
        <fullName evidence="3">HEAT repeat domain-containing protein</fullName>
    </submittedName>
</protein>
<dbReference type="InterPro" id="IPR016024">
    <property type="entry name" value="ARM-type_fold"/>
</dbReference>
<dbReference type="AlphaFoldDB" id="A0A419F053"/>